<evidence type="ECO:0000259" key="3">
    <source>
        <dbReference type="PROSITE" id="PS50102"/>
    </source>
</evidence>
<evidence type="ECO:0000256" key="1">
    <source>
        <dbReference type="ARBA" id="ARBA00022884"/>
    </source>
</evidence>
<evidence type="ECO:0000313" key="5">
    <source>
        <dbReference type="Proteomes" id="UP000591131"/>
    </source>
</evidence>
<dbReference type="GO" id="GO:0003723">
    <property type="term" value="F:RNA binding"/>
    <property type="evidence" value="ECO:0007669"/>
    <property type="project" value="UniProtKB-UniRule"/>
</dbReference>
<feature type="non-terminal residue" evidence="4">
    <location>
        <position position="137"/>
    </location>
</feature>
<dbReference type="OrthoDB" id="272703at2759"/>
<accession>A0A7J6KHK4</accession>
<name>A0A7J6KHK4_PERCH</name>
<dbReference type="PROSITE" id="PS50102">
    <property type="entry name" value="RRM"/>
    <property type="match status" value="1"/>
</dbReference>
<reference evidence="4 5" key="1">
    <citation type="submission" date="2020-04" db="EMBL/GenBank/DDBJ databases">
        <title>Perkinsus chesapeaki whole genome sequence.</title>
        <authorList>
            <person name="Bogema D.R."/>
        </authorList>
    </citation>
    <scope>NUCLEOTIDE SEQUENCE [LARGE SCALE GENOMIC DNA]</scope>
    <source>
        <strain evidence="4">ATCC PRA-425</strain>
    </source>
</reference>
<evidence type="ECO:0000313" key="4">
    <source>
        <dbReference type="EMBL" id="KAF4646450.1"/>
    </source>
</evidence>
<feature type="domain" description="RRM" evidence="3">
    <location>
        <begin position="61"/>
        <end position="137"/>
    </location>
</feature>
<keyword evidence="1 2" id="KW-0694">RNA-binding</keyword>
<sequence>RKNLVYVRRRDAKLATIGNRNLPSKTSVGAIDYYSEPPVQEVSAMPIEDVATTDADVQTDCRLFVSNLSYEVNEKQVLDALRSVLRLSGVVPISVRLFRNRDTGRNRGLGLIEFRDPKSATKALSLNGKKVLGRPIR</sequence>
<organism evidence="4 5">
    <name type="scientific">Perkinsus chesapeaki</name>
    <name type="common">Clam parasite</name>
    <name type="synonym">Perkinsus andrewsi</name>
    <dbReference type="NCBI Taxonomy" id="330153"/>
    <lineage>
        <taxon>Eukaryota</taxon>
        <taxon>Sar</taxon>
        <taxon>Alveolata</taxon>
        <taxon>Perkinsozoa</taxon>
        <taxon>Perkinsea</taxon>
        <taxon>Perkinsida</taxon>
        <taxon>Perkinsidae</taxon>
        <taxon>Perkinsus</taxon>
    </lineage>
</organism>
<keyword evidence="5" id="KW-1185">Reference proteome</keyword>
<dbReference type="AlphaFoldDB" id="A0A7J6KHK4"/>
<proteinExistence type="predicted"/>
<dbReference type="Proteomes" id="UP000591131">
    <property type="component" value="Unassembled WGS sequence"/>
</dbReference>
<dbReference type="PANTHER" id="PTHR23236">
    <property type="entry name" value="EUKARYOTIC TRANSLATION INITIATION FACTOR 4B/4H"/>
    <property type="match status" value="1"/>
</dbReference>
<dbReference type="PANTHER" id="PTHR23236:SF11">
    <property type="entry name" value="EUKARYOTIC TRANSLATION INITIATION FACTOR 4H"/>
    <property type="match status" value="1"/>
</dbReference>
<dbReference type="Gene3D" id="3.30.70.330">
    <property type="match status" value="1"/>
</dbReference>
<dbReference type="InterPro" id="IPR012677">
    <property type="entry name" value="Nucleotide-bd_a/b_plait_sf"/>
</dbReference>
<evidence type="ECO:0000256" key="2">
    <source>
        <dbReference type="PROSITE-ProRule" id="PRU00176"/>
    </source>
</evidence>
<dbReference type="SMART" id="SM00360">
    <property type="entry name" value="RRM"/>
    <property type="match status" value="1"/>
</dbReference>
<protein>
    <recommendedName>
        <fullName evidence="3">RRM domain-containing protein</fullName>
    </recommendedName>
</protein>
<dbReference type="EMBL" id="JAAPAO010003454">
    <property type="protein sequence ID" value="KAF4646450.1"/>
    <property type="molecule type" value="Genomic_DNA"/>
</dbReference>
<dbReference type="SUPFAM" id="SSF54928">
    <property type="entry name" value="RNA-binding domain, RBD"/>
    <property type="match status" value="1"/>
</dbReference>
<gene>
    <name evidence="4" type="ORF">FOL47_006224</name>
</gene>
<dbReference type="Pfam" id="PF00076">
    <property type="entry name" value="RRM_1"/>
    <property type="match status" value="1"/>
</dbReference>
<dbReference type="InterPro" id="IPR000504">
    <property type="entry name" value="RRM_dom"/>
</dbReference>
<dbReference type="InterPro" id="IPR035979">
    <property type="entry name" value="RBD_domain_sf"/>
</dbReference>
<feature type="non-terminal residue" evidence="4">
    <location>
        <position position="1"/>
    </location>
</feature>
<comment type="caution">
    <text evidence="4">The sequence shown here is derived from an EMBL/GenBank/DDBJ whole genome shotgun (WGS) entry which is preliminary data.</text>
</comment>